<dbReference type="InParanoid" id="C7QCT6"/>
<sequence>MAMRTTIRHDGDRAPSAKPLILLTTIAVLLLVAVPISILVALFMIVFGNVTGGFAVIGITVLAAIVAVVAAGASGVRHLQRIVEQKSFRVVQLNRRDYHYEGDNCGHDHSNDEIRII</sequence>
<evidence type="ECO:0000256" key="1">
    <source>
        <dbReference type="SAM" id="Phobius"/>
    </source>
</evidence>
<dbReference type="AlphaFoldDB" id="C7QCT6"/>
<protein>
    <submittedName>
        <fullName evidence="2">Uncharacterized protein</fullName>
    </submittedName>
</protein>
<evidence type="ECO:0000313" key="2">
    <source>
        <dbReference type="EMBL" id="ACU70646.1"/>
    </source>
</evidence>
<reference evidence="2 3" key="1">
    <citation type="journal article" date="2009" name="Stand. Genomic Sci.">
        <title>Complete genome sequence of Catenulispora acidiphila type strain (ID 139908).</title>
        <authorList>
            <person name="Copeland A."/>
            <person name="Lapidus A."/>
            <person name="Glavina Del Rio T."/>
            <person name="Nolan M."/>
            <person name="Lucas S."/>
            <person name="Chen F."/>
            <person name="Tice H."/>
            <person name="Cheng J.F."/>
            <person name="Bruce D."/>
            <person name="Goodwin L."/>
            <person name="Pitluck S."/>
            <person name="Mikhailova N."/>
            <person name="Pati A."/>
            <person name="Ivanova N."/>
            <person name="Mavromatis K."/>
            <person name="Chen A."/>
            <person name="Palaniappan K."/>
            <person name="Chain P."/>
            <person name="Land M."/>
            <person name="Hauser L."/>
            <person name="Chang Y.J."/>
            <person name="Jeffries C.D."/>
            <person name="Chertkov O."/>
            <person name="Brettin T."/>
            <person name="Detter J.C."/>
            <person name="Han C."/>
            <person name="Ali Z."/>
            <person name="Tindall B.J."/>
            <person name="Goker M."/>
            <person name="Bristow J."/>
            <person name="Eisen J.A."/>
            <person name="Markowitz V."/>
            <person name="Hugenholtz P."/>
            <person name="Kyrpides N.C."/>
            <person name="Klenk H.P."/>
        </authorList>
    </citation>
    <scope>NUCLEOTIDE SEQUENCE [LARGE SCALE GENOMIC DNA]</scope>
    <source>
        <strain evidence="3">DSM 44928 / JCM 14897 / NBRC 102108 / NRRL B-24433 / ID139908</strain>
    </source>
</reference>
<keyword evidence="1" id="KW-1133">Transmembrane helix</keyword>
<keyword evidence="3" id="KW-1185">Reference proteome</keyword>
<organism evidence="2 3">
    <name type="scientific">Catenulispora acidiphila (strain DSM 44928 / JCM 14897 / NBRC 102108 / NRRL B-24433 / ID139908)</name>
    <dbReference type="NCBI Taxonomy" id="479433"/>
    <lineage>
        <taxon>Bacteria</taxon>
        <taxon>Bacillati</taxon>
        <taxon>Actinomycetota</taxon>
        <taxon>Actinomycetes</taxon>
        <taxon>Catenulisporales</taxon>
        <taxon>Catenulisporaceae</taxon>
        <taxon>Catenulispora</taxon>
    </lineage>
</organism>
<evidence type="ECO:0000313" key="3">
    <source>
        <dbReference type="Proteomes" id="UP000000851"/>
    </source>
</evidence>
<feature type="transmembrane region" description="Helical" evidence="1">
    <location>
        <begin position="20"/>
        <end position="47"/>
    </location>
</feature>
<dbReference type="RefSeq" id="WP_012785940.1">
    <property type="nucleotide sequence ID" value="NC_013131.1"/>
</dbReference>
<keyword evidence="1" id="KW-0472">Membrane</keyword>
<accession>C7QCT6</accession>
<dbReference type="Proteomes" id="UP000000851">
    <property type="component" value="Chromosome"/>
</dbReference>
<gene>
    <name evidence="2" type="ordered locus">Caci_1725</name>
</gene>
<dbReference type="KEGG" id="cai:Caci_1725"/>
<keyword evidence="1" id="KW-0812">Transmembrane</keyword>
<dbReference type="HOGENOM" id="CLU_2080536_0_0_11"/>
<proteinExistence type="predicted"/>
<dbReference type="EMBL" id="CP001700">
    <property type="protein sequence ID" value="ACU70646.1"/>
    <property type="molecule type" value="Genomic_DNA"/>
</dbReference>
<name>C7QCT6_CATAD</name>
<feature type="transmembrane region" description="Helical" evidence="1">
    <location>
        <begin position="53"/>
        <end position="76"/>
    </location>
</feature>
<dbReference type="STRING" id="479433.Caci_1725"/>